<protein>
    <submittedName>
        <fullName evidence="2">Uncharacterized protein</fullName>
    </submittedName>
</protein>
<dbReference type="InterPro" id="IPR013211">
    <property type="entry name" value="LVIVD"/>
</dbReference>
<name>A0A1F5WGA1_9BACT</name>
<reference evidence="2 3" key="1">
    <citation type="journal article" date="2016" name="Nat. Commun.">
        <title>Thousands of microbial genomes shed light on interconnected biogeochemical processes in an aquifer system.</title>
        <authorList>
            <person name="Anantharaman K."/>
            <person name="Brown C.T."/>
            <person name="Hug L.A."/>
            <person name="Sharon I."/>
            <person name="Castelle C.J."/>
            <person name="Probst A.J."/>
            <person name="Thomas B.C."/>
            <person name="Singh A."/>
            <person name="Wilkins M.J."/>
            <person name="Karaoz U."/>
            <person name="Brodie E.L."/>
            <person name="Williams K.H."/>
            <person name="Hubbard S.S."/>
            <person name="Banfield J.F."/>
        </authorList>
    </citation>
    <scope>NUCLEOTIDE SEQUENCE [LARGE SCALE GENOMIC DNA]</scope>
</reference>
<proteinExistence type="predicted"/>
<dbReference type="Gene3D" id="3.40.50.1110">
    <property type="entry name" value="SGNH hydrolase"/>
    <property type="match status" value="1"/>
</dbReference>
<dbReference type="Proteomes" id="UP000178406">
    <property type="component" value="Unassembled WGS sequence"/>
</dbReference>
<keyword evidence="1" id="KW-0812">Transmembrane</keyword>
<sequence length="573" mass="62241">MEPTNTKEPVGTSLKFWAPIIISSLLVLSSFLVYSNFNLSAQASAPLESYDIPGIQNPKALYIRWNYAYVGTAKDDGASPEFFIFNISDPTNIVLAGSFNVEADINAIYEENDVAYLATSRDNKELIMLNVKNKSAPVEIGNYNTPSGNNALSVYAVADKVFLGTQNYLAGNEFYILHASSSAPVTFLGSYDVSSSVNDIDVNGDYAYLATLQGSREFLILNISNPSAITLKAPINVAGTTEANGVAYSNGKLYGVTNNNGSNPDFFIWEFSDTTPLRILGSYDIGTQNSDVYAYGDYMYVSTSNSAGNVYEINVADPSTPAVRLAYLAGAPVNGIAIKDSLAHIITNAVEYQIAFLGSNQEPMLQDINGDGLVTISCLGDSNTGQIPATTTLKSWCTILGEVTVSSTNGVWRTTSRAAAGADLMRYGMTQLAAALEDDKADAIVSAFGGWDMTFLTATSSSGQYTWSNIMNEYKRMQAAAQSYGAEFFVVLHTAVTTQDSFSIQLNNNTLDFHNRLLHTFPRALVIDFFSPVVRPDDYFDHVHLNQSGHNKAGQEAIHETYNYSSIAKRLIR</sequence>
<keyword evidence="1" id="KW-1133">Transmembrane helix</keyword>
<dbReference type="STRING" id="1798338.A3J56_02875"/>
<accession>A0A1F5WGA1</accession>
<feature type="transmembrane region" description="Helical" evidence="1">
    <location>
        <begin position="16"/>
        <end position="34"/>
    </location>
</feature>
<keyword evidence="1" id="KW-0472">Membrane</keyword>
<dbReference type="SUPFAM" id="SSF52266">
    <property type="entry name" value="SGNH hydrolase"/>
    <property type="match status" value="1"/>
</dbReference>
<evidence type="ECO:0000313" key="3">
    <source>
        <dbReference type="Proteomes" id="UP000178406"/>
    </source>
</evidence>
<dbReference type="Pfam" id="PF08309">
    <property type="entry name" value="LVIVD"/>
    <property type="match status" value="3"/>
</dbReference>
<dbReference type="SUPFAM" id="SSF50969">
    <property type="entry name" value="YVTN repeat-like/Quinoprotein amine dehydrogenase"/>
    <property type="match status" value="1"/>
</dbReference>
<gene>
    <name evidence="2" type="ORF">A3J56_02875</name>
</gene>
<dbReference type="CDD" id="cd00229">
    <property type="entry name" value="SGNH_hydrolase"/>
    <property type="match status" value="1"/>
</dbReference>
<dbReference type="EMBL" id="MFHQ01000010">
    <property type="protein sequence ID" value="OGF74604.1"/>
    <property type="molecule type" value="Genomic_DNA"/>
</dbReference>
<comment type="caution">
    <text evidence="2">The sequence shown here is derived from an EMBL/GenBank/DDBJ whole genome shotgun (WGS) entry which is preliminary data.</text>
</comment>
<dbReference type="InterPro" id="IPR011044">
    <property type="entry name" value="Quino_amine_DH_bsu"/>
</dbReference>
<organism evidence="2 3">
    <name type="scientific">Candidatus Giovannonibacteria bacterium RIFCSPHIGHO2_02_FULL_46_20</name>
    <dbReference type="NCBI Taxonomy" id="1798338"/>
    <lineage>
        <taxon>Bacteria</taxon>
        <taxon>Candidatus Giovannoniibacteriota</taxon>
    </lineage>
</organism>
<dbReference type="AlphaFoldDB" id="A0A1F5WGA1"/>
<dbReference type="InterPro" id="IPR036514">
    <property type="entry name" value="SGNH_hydro_sf"/>
</dbReference>
<evidence type="ECO:0000256" key="1">
    <source>
        <dbReference type="SAM" id="Phobius"/>
    </source>
</evidence>
<evidence type="ECO:0000313" key="2">
    <source>
        <dbReference type="EMBL" id="OGF74604.1"/>
    </source>
</evidence>